<keyword evidence="3" id="KW-1185">Reference proteome</keyword>
<comment type="caution">
    <text evidence="2">The sequence shown here is derived from an EMBL/GenBank/DDBJ whole genome shotgun (WGS) entry which is preliminary data.</text>
</comment>
<proteinExistence type="predicted"/>
<name>A0A9P9KF97_FUSSL</name>
<evidence type="ECO:0000256" key="1">
    <source>
        <dbReference type="SAM" id="SignalP"/>
    </source>
</evidence>
<organism evidence="2 3">
    <name type="scientific">Fusarium solani</name>
    <name type="common">Filamentous fungus</name>
    <dbReference type="NCBI Taxonomy" id="169388"/>
    <lineage>
        <taxon>Eukaryota</taxon>
        <taxon>Fungi</taxon>
        <taxon>Dikarya</taxon>
        <taxon>Ascomycota</taxon>
        <taxon>Pezizomycotina</taxon>
        <taxon>Sordariomycetes</taxon>
        <taxon>Hypocreomycetidae</taxon>
        <taxon>Hypocreales</taxon>
        <taxon>Nectriaceae</taxon>
        <taxon>Fusarium</taxon>
        <taxon>Fusarium solani species complex</taxon>
    </lineage>
</organism>
<dbReference type="EMBL" id="JAGTJS010000012">
    <property type="protein sequence ID" value="KAH7250754.1"/>
    <property type="molecule type" value="Genomic_DNA"/>
</dbReference>
<reference evidence="2" key="1">
    <citation type="journal article" date="2021" name="Nat. Commun.">
        <title>Genetic determinants of endophytism in the Arabidopsis root mycobiome.</title>
        <authorList>
            <person name="Mesny F."/>
            <person name="Miyauchi S."/>
            <person name="Thiergart T."/>
            <person name="Pickel B."/>
            <person name="Atanasova L."/>
            <person name="Karlsson M."/>
            <person name="Huettel B."/>
            <person name="Barry K.W."/>
            <person name="Haridas S."/>
            <person name="Chen C."/>
            <person name="Bauer D."/>
            <person name="Andreopoulos W."/>
            <person name="Pangilinan J."/>
            <person name="LaButti K."/>
            <person name="Riley R."/>
            <person name="Lipzen A."/>
            <person name="Clum A."/>
            <person name="Drula E."/>
            <person name="Henrissat B."/>
            <person name="Kohler A."/>
            <person name="Grigoriev I.V."/>
            <person name="Martin F.M."/>
            <person name="Hacquard S."/>
        </authorList>
    </citation>
    <scope>NUCLEOTIDE SEQUENCE</scope>
    <source>
        <strain evidence="2">FSSC 5 MPI-SDFR-AT-0091</strain>
    </source>
</reference>
<feature type="non-terminal residue" evidence="2">
    <location>
        <position position="1"/>
    </location>
</feature>
<feature type="signal peptide" evidence="1">
    <location>
        <begin position="1"/>
        <end position="21"/>
    </location>
</feature>
<protein>
    <submittedName>
        <fullName evidence="2">Uncharacterized protein</fullName>
    </submittedName>
</protein>
<dbReference type="Proteomes" id="UP000736672">
    <property type="component" value="Unassembled WGS sequence"/>
</dbReference>
<feature type="chain" id="PRO_5040193899" evidence="1">
    <location>
        <begin position="22"/>
        <end position="83"/>
    </location>
</feature>
<sequence length="83" mass="9388">MITKFLTLLLSPELAHPPCKGTVITSNYNPSLSISKHALTSPCFKLPYLERCHHETVWHALQPTLFLLVQRTSRIPSPDISHL</sequence>
<evidence type="ECO:0000313" key="2">
    <source>
        <dbReference type="EMBL" id="KAH7250754.1"/>
    </source>
</evidence>
<gene>
    <name evidence="2" type="ORF">B0J15DRAFT_496831</name>
</gene>
<keyword evidence="1" id="KW-0732">Signal</keyword>
<dbReference type="AlphaFoldDB" id="A0A9P9KF97"/>
<accession>A0A9P9KF97</accession>
<evidence type="ECO:0000313" key="3">
    <source>
        <dbReference type="Proteomes" id="UP000736672"/>
    </source>
</evidence>